<evidence type="ECO:0000313" key="3">
    <source>
        <dbReference type="Proteomes" id="UP001597097"/>
    </source>
</evidence>
<protein>
    <submittedName>
        <fullName evidence="2">Uncharacterized protein</fullName>
    </submittedName>
</protein>
<evidence type="ECO:0000313" key="2">
    <source>
        <dbReference type="EMBL" id="MFD1539598.1"/>
    </source>
</evidence>
<dbReference type="EMBL" id="JBHUCM010000017">
    <property type="protein sequence ID" value="MFD1539598.1"/>
    <property type="molecule type" value="Genomic_DNA"/>
</dbReference>
<organism evidence="2 3">
    <name type="scientific">Nonomuraea guangzhouensis</name>
    <dbReference type="NCBI Taxonomy" id="1291555"/>
    <lineage>
        <taxon>Bacteria</taxon>
        <taxon>Bacillati</taxon>
        <taxon>Actinomycetota</taxon>
        <taxon>Actinomycetes</taxon>
        <taxon>Streptosporangiales</taxon>
        <taxon>Streptosporangiaceae</taxon>
        <taxon>Nonomuraea</taxon>
    </lineage>
</organism>
<comment type="caution">
    <text evidence="2">The sequence shown here is derived from an EMBL/GenBank/DDBJ whole genome shotgun (WGS) entry which is preliminary data.</text>
</comment>
<reference evidence="3" key="1">
    <citation type="journal article" date="2019" name="Int. J. Syst. Evol. Microbiol.">
        <title>The Global Catalogue of Microorganisms (GCM) 10K type strain sequencing project: providing services to taxonomists for standard genome sequencing and annotation.</title>
        <authorList>
            <consortium name="The Broad Institute Genomics Platform"/>
            <consortium name="The Broad Institute Genome Sequencing Center for Infectious Disease"/>
            <person name="Wu L."/>
            <person name="Ma J."/>
        </authorList>
    </citation>
    <scope>NUCLEOTIDE SEQUENCE [LARGE SCALE GENOMIC DNA]</scope>
    <source>
        <strain evidence="3">CGMCC 1.15399</strain>
    </source>
</reference>
<proteinExistence type="predicted"/>
<sequence length="55" mass="5823">MSSSTARAPARSRFAAERWTSTMVGLVSPEPMSTSNPGMLSASLFTPHRPSISAI</sequence>
<dbReference type="RefSeq" id="WP_378622015.1">
    <property type="nucleotide sequence ID" value="NZ_JBHUCM010000017.1"/>
</dbReference>
<accession>A0ABW4GAP8</accession>
<dbReference type="Proteomes" id="UP001597097">
    <property type="component" value="Unassembled WGS sequence"/>
</dbReference>
<keyword evidence="3" id="KW-1185">Reference proteome</keyword>
<evidence type="ECO:0000256" key="1">
    <source>
        <dbReference type="SAM" id="MobiDB-lite"/>
    </source>
</evidence>
<gene>
    <name evidence="2" type="ORF">ACFSJ0_21270</name>
</gene>
<feature type="region of interest" description="Disordered" evidence="1">
    <location>
        <begin position="27"/>
        <end position="55"/>
    </location>
</feature>
<name>A0ABW4GAP8_9ACTN</name>